<dbReference type="InterPro" id="IPR036282">
    <property type="entry name" value="Glutathione-S-Trfase_C_sf"/>
</dbReference>
<dbReference type="Pfam" id="PF13417">
    <property type="entry name" value="GST_N_3"/>
    <property type="match status" value="1"/>
</dbReference>
<dbReference type="InterPro" id="IPR036249">
    <property type="entry name" value="Thioredoxin-like_sf"/>
</dbReference>
<dbReference type="InterPro" id="IPR010987">
    <property type="entry name" value="Glutathione-S-Trfase_C-like"/>
</dbReference>
<evidence type="ECO:0000313" key="3">
    <source>
        <dbReference type="EMBL" id="MBD2500646.1"/>
    </source>
</evidence>
<dbReference type="InterPro" id="IPR004045">
    <property type="entry name" value="Glutathione_S-Trfase_N"/>
</dbReference>
<protein>
    <submittedName>
        <fullName evidence="3">Glutathione S-transferase family protein</fullName>
    </submittedName>
</protein>
<sequence>MSKIVLHQWEISPFCRKVRKILQYKKLNYVTQNYNGLLALKVSKLSKAAKLPVLEYAGEWIQDSSDIAEFLEHRHPQPALFPSDPQQQAQALLWEDWADESLYWYEVYLRFMDQRALQLTIPLLCAGRPQFEAWIIGSLAPIIYRQQLRSQGIGRLSRDRFEAKFFQQLARIEVVLSHQPWLASHELTIADIAVAAQLEEILRTSTLKERILAYPKLANWLTRMNY</sequence>
<feature type="domain" description="GST N-terminal" evidence="1">
    <location>
        <begin position="2"/>
        <end position="79"/>
    </location>
</feature>
<gene>
    <name evidence="3" type="ORF">H6G83_08435</name>
</gene>
<evidence type="ECO:0000313" key="4">
    <source>
        <dbReference type="Proteomes" id="UP000661112"/>
    </source>
</evidence>
<dbReference type="PROSITE" id="PS50404">
    <property type="entry name" value="GST_NTER"/>
    <property type="match status" value="1"/>
</dbReference>
<dbReference type="InterPro" id="IPR050931">
    <property type="entry name" value="Mito_Protein_Transport_Metaxin"/>
</dbReference>
<dbReference type="Gene3D" id="1.20.1050.10">
    <property type="match status" value="2"/>
</dbReference>
<proteinExistence type="predicted"/>
<dbReference type="PANTHER" id="PTHR12289">
    <property type="entry name" value="METAXIN RELATED"/>
    <property type="match status" value="1"/>
</dbReference>
<evidence type="ECO:0000259" key="1">
    <source>
        <dbReference type="PROSITE" id="PS50404"/>
    </source>
</evidence>
<evidence type="ECO:0000259" key="2">
    <source>
        <dbReference type="PROSITE" id="PS50405"/>
    </source>
</evidence>
<feature type="domain" description="GST C-terminal" evidence="2">
    <location>
        <begin position="84"/>
        <end position="226"/>
    </location>
</feature>
<dbReference type="EMBL" id="JACJSG010000009">
    <property type="protein sequence ID" value="MBD2500646.1"/>
    <property type="molecule type" value="Genomic_DNA"/>
</dbReference>
<comment type="caution">
    <text evidence="3">The sequence shown here is derived from an EMBL/GenBank/DDBJ whole genome shotgun (WGS) entry which is preliminary data.</text>
</comment>
<reference evidence="3 4" key="1">
    <citation type="journal article" date="2020" name="ISME J.">
        <title>Comparative genomics reveals insights into cyanobacterial evolution and habitat adaptation.</title>
        <authorList>
            <person name="Chen M.Y."/>
            <person name="Teng W.K."/>
            <person name="Zhao L."/>
            <person name="Hu C.X."/>
            <person name="Zhou Y.K."/>
            <person name="Han B.P."/>
            <person name="Song L.R."/>
            <person name="Shu W.S."/>
        </authorList>
    </citation>
    <scope>NUCLEOTIDE SEQUENCE [LARGE SCALE GENOMIC DNA]</scope>
    <source>
        <strain evidence="3 4">FACHB-119</strain>
    </source>
</reference>
<dbReference type="Gene3D" id="3.40.30.10">
    <property type="entry name" value="Glutaredoxin"/>
    <property type="match status" value="1"/>
</dbReference>
<organism evidence="3 4">
    <name type="scientific">Anabaena azotica FACHB-119</name>
    <dbReference type="NCBI Taxonomy" id="947527"/>
    <lineage>
        <taxon>Bacteria</taxon>
        <taxon>Bacillati</taxon>
        <taxon>Cyanobacteriota</taxon>
        <taxon>Cyanophyceae</taxon>
        <taxon>Nostocales</taxon>
        <taxon>Nostocaceae</taxon>
        <taxon>Anabaena</taxon>
        <taxon>Anabaena azotica</taxon>
    </lineage>
</organism>
<name>A0ABR8D383_9NOST</name>
<dbReference type="RefSeq" id="WP_190469859.1">
    <property type="nucleotide sequence ID" value="NZ_JACJSG010000009.1"/>
</dbReference>
<dbReference type="Proteomes" id="UP000661112">
    <property type="component" value="Unassembled WGS sequence"/>
</dbReference>
<dbReference type="PANTHER" id="PTHR12289:SF67">
    <property type="match status" value="1"/>
</dbReference>
<dbReference type="PROSITE" id="PS50405">
    <property type="entry name" value="GST_CTER"/>
    <property type="match status" value="1"/>
</dbReference>
<dbReference type="Pfam" id="PF13410">
    <property type="entry name" value="GST_C_2"/>
    <property type="match status" value="1"/>
</dbReference>
<dbReference type="CDD" id="cd00570">
    <property type="entry name" value="GST_N_family"/>
    <property type="match status" value="1"/>
</dbReference>
<keyword evidence="4" id="KW-1185">Reference proteome</keyword>
<dbReference type="SUPFAM" id="SSF52833">
    <property type="entry name" value="Thioredoxin-like"/>
    <property type="match status" value="1"/>
</dbReference>
<accession>A0ABR8D383</accession>
<dbReference type="SUPFAM" id="SSF47616">
    <property type="entry name" value="GST C-terminal domain-like"/>
    <property type="match status" value="1"/>
</dbReference>
<dbReference type="CDD" id="cd00299">
    <property type="entry name" value="GST_C_family"/>
    <property type="match status" value="1"/>
</dbReference>